<dbReference type="Proteomes" id="UP000319732">
    <property type="component" value="Unassembled WGS sequence"/>
</dbReference>
<dbReference type="OrthoDB" id="9802815at2"/>
<dbReference type="InterPro" id="IPR005793">
    <property type="entry name" value="Formyl_trans_C"/>
</dbReference>
<dbReference type="PANTHER" id="PTHR11138:SF5">
    <property type="entry name" value="METHIONYL-TRNA FORMYLTRANSFERASE, MITOCHONDRIAL"/>
    <property type="match status" value="1"/>
</dbReference>
<evidence type="ECO:0000313" key="11">
    <source>
        <dbReference type="EMBL" id="TQV70687.1"/>
    </source>
</evidence>
<dbReference type="EMBL" id="VHSG01000023">
    <property type="protein sequence ID" value="TQV70687.1"/>
    <property type="molecule type" value="Genomic_DNA"/>
</dbReference>
<proteinExistence type="inferred from homology"/>
<dbReference type="GO" id="GO:0004479">
    <property type="term" value="F:methionyl-tRNA formyltransferase activity"/>
    <property type="evidence" value="ECO:0007669"/>
    <property type="project" value="UniProtKB-UniRule"/>
</dbReference>
<dbReference type="Gene3D" id="3.10.25.10">
    <property type="entry name" value="Formyl transferase, C-terminal domain"/>
    <property type="match status" value="1"/>
</dbReference>
<dbReference type="SUPFAM" id="SSF50486">
    <property type="entry name" value="FMT C-terminal domain-like"/>
    <property type="match status" value="1"/>
</dbReference>
<dbReference type="InterPro" id="IPR005794">
    <property type="entry name" value="Fmt"/>
</dbReference>
<dbReference type="InterPro" id="IPR001555">
    <property type="entry name" value="GART_AS"/>
</dbReference>
<evidence type="ECO:0000256" key="7">
    <source>
        <dbReference type="ARBA" id="ARBA00048558"/>
    </source>
</evidence>
<gene>
    <name evidence="8" type="primary">fmt</name>
    <name evidence="11" type="ORF">FKG94_20360</name>
</gene>
<dbReference type="CDD" id="cd08646">
    <property type="entry name" value="FMT_core_Met-tRNA-FMT_N"/>
    <property type="match status" value="1"/>
</dbReference>
<evidence type="ECO:0000256" key="1">
    <source>
        <dbReference type="ARBA" id="ARBA00002606"/>
    </source>
</evidence>
<evidence type="ECO:0000256" key="6">
    <source>
        <dbReference type="ARBA" id="ARBA00022917"/>
    </source>
</evidence>
<evidence type="ECO:0000256" key="8">
    <source>
        <dbReference type="HAMAP-Rule" id="MF_00182"/>
    </source>
</evidence>
<comment type="caution">
    <text evidence="11">The sequence shown here is derived from an EMBL/GenBank/DDBJ whole genome shotgun (WGS) entry which is preliminary data.</text>
</comment>
<evidence type="ECO:0000259" key="9">
    <source>
        <dbReference type="Pfam" id="PF00551"/>
    </source>
</evidence>
<evidence type="ECO:0000259" key="10">
    <source>
        <dbReference type="Pfam" id="PF02911"/>
    </source>
</evidence>
<evidence type="ECO:0000256" key="3">
    <source>
        <dbReference type="ARBA" id="ARBA00012261"/>
    </source>
</evidence>
<accession>A0A545T0E0</accession>
<evidence type="ECO:0000256" key="4">
    <source>
        <dbReference type="ARBA" id="ARBA00016014"/>
    </source>
</evidence>
<dbReference type="CDD" id="cd08704">
    <property type="entry name" value="Met_tRNA_FMT_C"/>
    <property type="match status" value="1"/>
</dbReference>
<dbReference type="InterPro" id="IPR044135">
    <property type="entry name" value="Met-tRNA-FMT_C"/>
</dbReference>
<reference evidence="11 12" key="1">
    <citation type="submission" date="2019-06" db="EMBL/GenBank/DDBJ databases">
        <title>Whole genome sequence for Cellvibrionaceae sp. R142.</title>
        <authorList>
            <person name="Wang G."/>
        </authorList>
    </citation>
    <scope>NUCLEOTIDE SEQUENCE [LARGE SCALE GENOMIC DNA]</scope>
    <source>
        <strain evidence="11 12">R142</strain>
    </source>
</reference>
<keyword evidence="12" id="KW-1185">Reference proteome</keyword>
<comment type="catalytic activity">
    <reaction evidence="7 8">
        <text>L-methionyl-tRNA(fMet) + (6R)-10-formyltetrahydrofolate = N-formyl-L-methionyl-tRNA(fMet) + (6S)-5,6,7,8-tetrahydrofolate + H(+)</text>
        <dbReference type="Rhea" id="RHEA:24380"/>
        <dbReference type="Rhea" id="RHEA-COMP:9952"/>
        <dbReference type="Rhea" id="RHEA-COMP:9953"/>
        <dbReference type="ChEBI" id="CHEBI:15378"/>
        <dbReference type="ChEBI" id="CHEBI:57453"/>
        <dbReference type="ChEBI" id="CHEBI:78530"/>
        <dbReference type="ChEBI" id="CHEBI:78844"/>
        <dbReference type="ChEBI" id="CHEBI:195366"/>
        <dbReference type="EC" id="2.1.2.9"/>
    </reaction>
</comment>
<dbReference type="GO" id="GO:0005829">
    <property type="term" value="C:cytosol"/>
    <property type="evidence" value="ECO:0007669"/>
    <property type="project" value="TreeGrafter"/>
</dbReference>
<protein>
    <recommendedName>
        <fullName evidence="4 8">Methionyl-tRNA formyltransferase</fullName>
        <ecNumber evidence="3 8">2.1.2.9</ecNumber>
    </recommendedName>
</protein>
<dbReference type="SUPFAM" id="SSF53328">
    <property type="entry name" value="Formyltransferase"/>
    <property type="match status" value="1"/>
</dbReference>
<dbReference type="InterPro" id="IPR037022">
    <property type="entry name" value="Formyl_trans_C_sf"/>
</dbReference>
<dbReference type="InterPro" id="IPR041711">
    <property type="entry name" value="Met-tRNA-FMT_N"/>
</dbReference>
<evidence type="ECO:0000256" key="5">
    <source>
        <dbReference type="ARBA" id="ARBA00022679"/>
    </source>
</evidence>
<comment type="function">
    <text evidence="1 8">Attaches a formyl group to the free amino group of methionyl-tRNA(fMet). The formyl group appears to play a dual role in the initiator identity of N-formylmethionyl-tRNA by promoting its recognition by IF2 and preventing the misappropriation of this tRNA by the elongation apparatus.</text>
</comment>
<dbReference type="PROSITE" id="PS00373">
    <property type="entry name" value="GART"/>
    <property type="match status" value="1"/>
</dbReference>
<dbReference type="InterPro" id="IPR036477">
    <property type="entry name" value="Formyl_transf_N_sf"/>
</dbReference>
<keyword evidence="5 8" id="KW-0808">Transferase</keyword>
<dbReference type="InterPro" id="IPR002376">
    <property type="entry name" value="Formyl_transf_N"/>
</dbReference>
<sequence>MTQSLRIVFAGTPEFAACHLRAIVASHHQVLAVYTRPDRPAGRGKKLRIGPVKQLAEAEQLPVYQPATLKTAAAQQELRALAADILVVVAYGLLLPPAVLETPRLGCINVHASLLPRWRGAAPIQRALEAGDSETGITIMQMDAGLDTGNMLLKAACPINEDDTAASLHDRLITLGTPALMETLALLSRGAVSGEAQDERLACYANKITKEEAALDWRRPAYELDRRIRAFYPFPICHTQIGAERLRIHAAQPVEAAHQALPGTILSAGEEGILVACGEQALRLTRLQLPGKKALAAAQVLNGYADLFAPGKQLI</sequence>
<evidence type="ECO:0000313" key="12">
    <source>
        <dbReference type="Proteomes" id="UP000319732"/>
    </source>
</evidence>
<dbReference type="NCBIfam" id="TIGR00460">
    <property type="entry name" value="fmt"/>
    <property type="match status" value="1"/>
</dbReference>
<dbReference type="InterPro" id="IPR011034">
    <property type="entry name" value="Formyl_transferase-like_C_sf"/>
</dbReference>
<organism evidence="11 12">
    <name type="scientific">Exilibacterium tricleocarpae</name>
    <dbReference type="NCBI Taxonomy" id="2591008"/>
    <lineage>
        <taxon>Bacteria</taxon>
        <taxon>Pseudomonadati</taxon>
        <taxon>Pseudomonadota</taxon>
        <taxon>Gammaproteobacteria</taxon>
        <taxon>Cellvibrionales</taxon>
        <taxon>Cellvibrionaceae</taxon>
        <taxon>Exilibacterium</taxon>
    </lineage>
</organism>
<dbReference type="FunFam" id="3.40.50.170:FF:000003">
    <property type="entry name" value="Methionyl-tRNA formyltransferase"/>
    <property type="match status" value="1"/>
</dbReference>
<dbReference type="AlphaFoldDB" id="A0A545T0E0"/>
<dbReference type="Gene3D" id="3.40.50.170">
    <property type="entry name" value="Formyl transferase, N-terminal domain"/>
    <property type="match status" value="1"/>
</dbReference>
<evidence type="ECO:0000256" key="2">
    <source>
        <dbReference type="ARBA" id="ARBA00010699"/>
    </source>
</evidence>
<feature type="domain" description="Formyl transferase C-terminal" evidence="10">
    <location>
        <begin position="207"/>
        <end position="304"/>
    </location>
</feature>
<feature type="binding site" evidence="8">
    <location>
        <begin position="113"/>
        <end position="116"/>
    </location>
    <ligand>
        <name>(6S)-5,6,7,8-tetrahydrofolate</name>
        <dbReference type="ChEBI" id="CHEBI:57453"/>
    </ligand>
</feature>
<name>A0A545T0E0_9GAMM</name>
<dbReference type="PANTHER" id="PTHR11138">
    <property type="entry name" value="METHIONYL-TRNA FORMYLTRANSFERASE"/>
    <property type="match status" value="1"/>
</dbReference>
<dbReference type="Pfam" id="PF02911">
    <property type="entry name" value="Formyl_trans_C"/>
    <property type="match status" value="1"/>
</dbReference>
<feature type="domain" description="Formyl transferase N-terminal" evidence="9">
    <location>
        <begin position="6"/>
        <end position="183"/>
    </location>
</feature>
<dbReference type="HAMAP" id="MF_00182">
    <property type="entry name" value="Formyl_trans"/>
    <property type="match status" value="1"/>
</dbReference>
<dbReference type="EC" id="2.1.2.9" evidence="3 8"/>
<comment type="similarity">
    <text evidence="2 8">Belongs to the Fmt family.</text>
</comment>
<keyword evidence="6 8" id="KW-0648">Protein biosynthesis</keyword>
<dbReference type="FunFam" id="3.40.50.12230:FF:000001">
    <property type="entry name" value="Methionyl-tRNA formyltransferase"/>
    <property type="match status" value="1"/>
</dbReference>
<dbReference type="Pfam" id="PF00551">
    <property type="entry name" value="Formyl_trans_N"/>
    <property type="match status" value="1"/>
</dbReference>